<gene>
    <name evidence="3" type="ORF">MKY91_09920</name>
</gene>
<evidence type="ECO:0000256" key="2">
    <source>
        <dbReference type="SAM" id="SignalP"/>
    </source>
</evidence>
<evidence type="ECO:0000313" key="4">
    <source>
        <dbReference type="Proteomes" id="UP001418796"/>
    </source>
</evidence>
<keyword evidence="2" id="KW-0732">Signal</keyword>
<dbReference type="InterPro" id="IPR014231">
    <property type="entry name" value="Spore_YpjB"/>
</dbReference>
<feature type="signal peptide" evidence="2">
    <location>
        <begin position="1"/>
        <end position="24"/>
    </location>
</feature>
<keyword evidence="4" id="KW-1185">Reference proteome</keyword>
<sequence length="266" mass="30521">MRYVKGILLFLVCFGWLGVQNVQASSESHWTDVSKTADLVLQLTKQENLTEANQLLESFNHTWQNVNHEQSPFFDTESEQAISLTLQQAQVALQSSDMEQVERVDRVTTFRLAVDAVSNNSQPLWLLSETSLLKAAEELKVVAVDQTSDVFYQQLNEINRQYQVIRPALSIQAASDLYFIDTQLDTFLSSKKQLDVGARTAYAAQLEEDIQTMYEEYDQEEADPSLWWMIFTIGGMIIVSLSYVGWRKYAASQVKHQEKEKEKEKM</sequence>
<comment type="caution">
    <text evidence="3">The sequence shown here is derived from an EMBL/GenBank/DDBJ whole genome shotgun (WGS) entry which is preliminary data.</text>
</comment>
<name>A0ABU9VHS7_9BACI</name>
<dbReference type="Proteomes" id="UP001418796">
    <property type="component" value="Unassembled WGS sequence"/>
</dbReference>
<protein>
    <submittedName>
        <fullName evidence="3">Sporulation protein YpjB</fullName>
    </submittedName>
</protein>
<keyword evidence="1" id="KW-1133">Transmembrane helix</keyword>
<evidence type="ECO:0000256" key="1">
    <source>
        <dbReference type="SAM" id="Phobius"/>
    </source>
</evidence>
<dbReference type="RefSeq" id="WP_343130378.1">
    <property type="nucleotide sequence ID" value="NZ_JBCITK010000001.1"/>
</dbReference>
<accession>A0ABU9VHS7</accession>
<reference evidence="3 4" key="1">
    <citation type="submission" date="2024-03" db="EMBL/GenBank/DDBJ databases">
        <title>Bacilli Hybrid Assemblies.</title>
        <authorList>
            <person name="Kovac J."/>
        </authorList>
    </citation>
    <scope>NUCLEOTIDE SEQUENCE [LARGE SCALE GENOMIC DNA]</scope>
    <source>
        <strain evidence="3 4">FSL R7-0666</strain>
    </source>
</reference>
<dbReference type="EMBL" id="JBCITK010000001">
    <property type="protein sequence ID" value="MEN0643461.1"/>
    <property type="molecule type" value="Genomic_DNA"/>
</dbReference>
<organism evidence="3 4">
    <name type="scientific">Alkalicoccobacillus gibsonii</name>
    <dbReference type="NCBI Taxonomy" id="79881"/>
    <lineage>
        <taxon>Bacteria</taxon>
        <taxon>Bacillati</taxon>
        <taxon>Bacillota</taxon>
        <taxon>Bacilli</taxon>
        <taxon>Bacillales</taxon>
        <taxon>Bacillaceae</taxon>
        <taxon>Alkalicoccobacillus</taxon>
    </lineage>
</organism>
<keyword evidence="1" id="KW-0472">Membrane</keyword>
<feature type="transmembrane region" description="Helical" evidence="1">
    <location>
        <begin position="226"/>
        <end position="246"/>
    </location>
</feature>
<feature type="chain" id="PRO_5046435145" evidence="2">
    <location>
        <begin position="25"/>
        <end position="266"/>
    </location>
</feature>
<evidence type="ECO:0000313" key="3">
    <source>
        <dbReference type="EMBL" id="MEN0643461.1"/>
    </source>
</evidence>
<dbReference type="Pfam" id="PF09577">
    <property type="entry name" value="Spore_YpjB"/>
    <property type="match status" value="1"/>
</dbReference>
<keyword evidence="1" id="KW-0812">Transmembrane</keyword>
<proteinExistence type="predicted"/>